<dbReference type="RefSeq" id="WP_088651226.1">
    <property type="nucleotide sequence ID" value="NZ_AQQR01000008.1"/>
</dbReference>
<dbReference type="EMBL" id="AQQR01000008">
    <property type="protein sequence ID" value="OWU71638.1"/>
    <property type="molecule type" value="Genomic_DNA"/>
</dbReference>
<keyword evidence="2" id="KW-1185">Reference proteome</keyword>
<dbReference type="AlphaFoldDB" id="A0A225NM69"/>
<dbReference type="OrthoDB" id="116741at2"/>
<evidence type="ECO:0000313" key="2">
    <source>
        <dbReference type="Proteomes" id="UP000215377"/>
    </source>
</evidence>
<organism evidence="1 2">
    <name type="scientific">Marinibacterium profundimaris</name>
    <dbReference type="NCBI Taxonomy" id="1679460"/>
    <lineage>
        <taxon>Bacteria</taxon>
        <taxon>Pseudomonadati</taxon>
        <taxon>Pseudomonadota</taxon>
        <taxon>Alphaproteobacteria</taxon>
        <taxon>Rhodobacterales</taxon>
        <taxon>Paracoccaceae</taxon>
        <taxon>Marinibacterium</taxon>
    </lineage>
</organism>
<reference evidence="1 2" key="1">
    <citation type="submission" date="2013-04" db="EMBL/GenBank/DDBJ databases">
        <title>Oceanicola sp. 22II1-22F33 Genome Sequencing.</title>
        <authorList>
            <person name="Lai Q."/>
            <person name="Li G."/>
            <person name="Shao Z."/>
        </authorList>
    </citation>
    <scope>NUCLEOTIDE SEQUENCE [LARGE SCALE GENOMIC DNA]</scope>
    <source>
        <strain evidence="1 2">22II1-22F33</strain>
    </source>
</reference>
<evidence type="ECO:0000313" key="1">
    <source>
        <dbReference type="EMBL" id="OWU71638.1"/>
    </source>
</evidence>
<accession>A0A225NM69</accession>
<sequence>MADTPGWFDRYVDTLPQRGWFKFLSRRVVLPYWAARTPAPKMPGGPRETPQTTESVQRMMNLIMPLKDSSAIGRAEAALAIAQNVDEIFAGLDNVGTVHFARFLLLDDKICMISVYDGDFSNYIRDFIFTIGSVFDEVMTVVEGGDKLIPTAHNVEAFIDWVHDHDLFQAPDFPTDLFTLMDEARGIAPQDIKPHDLKTLPRDLILMLHANPNISLGGGYRAYPGYSAAQVRSKFGVGW</sequence>
<proteinExistence type="predicted"/>
<gene>
    <name evidence="1" type="ORF">ATO3_17655</name>
</gene>
<comment type="caution">
    <text evidence="1">The sequence shown here is derived from an EMBL/GenBank/DDBJ whole genome shotgun (WGS) entry which is preliminary data.</text>
</comment>
<name>A0A225NM69_9RHOB</name>
<protein>
    <submittedName>
        <fullName evidence="1">Uncharacterized protein</fullName>
    </submittedName>
</protein>
<dbReference type="Proteomes" id="UP000215377">
    <property type="component" value="Unassembled WGS sequence"/>
</dbReference>